<sequence length="45" mass="4886">MKTFKKSNLLTIIGVCLIAFAGIITNSASQMFMGEVEPPKSLLNK</sequence>
<dbReference type="Proteomes" id="UP000342249">
    <property type="component" value="Unassembled WGS sequence"/>
</dbReference>
<reference evidence="1" key="1">
    <citation type="journal article" date="2019" name="Lett. Appl. Microbiol.">
        <title>A case of 'blown pack' spoilage of vacuum-packaged pork likely associated with Clostridium estertheticum in Canada.</title>
        <authorList>
            <person name="Zhang P."/>
            <person name="Ward P."/>
            <person name="McMullen L.M."/>
            <person name="Yang X."/>
        </authorList>
    </citation>
    <scope>NUCLEOTIDE SEQUENCE [LARGE SCALE GENOMIC DNA]</scope>
    <source>
        <strain evidence="1">MA19</strain>
    </source>
</reference>
<gene>
    <name evidence="1" type="ORF">E4V82_10625</name>
</gene>
<protein>
    <submittedName>
        <fullName evidence="1">Cyclic lactone autoinducer peptide</fullName>
    </submittedName>
</protein>
<dbReference type="AlphaFoldDB" id="A0A5N7J1E4"/>
<evidence type="ECO:0000313" key="2">
    <source>
        <dbReference type="Proteomes" id="UP000342249"/>
    </source>
</evidence>
<proteinExistence type="predicted"/>
<dbReference type="RefSeq" id="WP_152752303.1">
    <property type="nucleotide sequence ID" value="NZ_SPSE01000029.1"/>
</dbReference>
<dbReference type="NCBIfam" id="TIGR04223">
    <property type="entry name" value="quorum_AgrD"/>
    <property type="match status" value="1"/>
</dbReference>
<comment type="caution">
    <text evidence="1">The sequence shown here is derived from an EMBL/GenBank/DDBJ whole genome shotgun (WGS) entry which is preliminary data.</text>
</comment>
<name>A0A5N7J1E4_9CLOT</name>
<organism evidence="1 2">
    <name type="scientific">Clostridium estertheticum</name>
    <dbReference type="NCBI Taxonomy" id="238834"/>
    <lineage>
        <taxon>Bacteria</taxon>
        <taxon>Bacillati</taxon>
        <taxon>Bacillota</taxon>
        <taxon>Clostridia</taxon>
        <taxon>Eubacteriales</taxon>
        <taxon>Clostridiaceae</taxon>
        <taxon>Clostridium</taxon>
    </lineage>
</organism>
<accession>A0A5N7J1E4</accession>
<dbReference type="InterPro" id="IPR009229">
    <property type="entry name" value="AgrD"/>
</dbReference>
<dbReference type="EMBL" id="SPSF01000028">
    <property type="protein sequence ID" value="MPQ62564.1"/>
    <property type="molecule type" value="Genomic_DNA"/>
</dbReference>
<evidence type="ECO:0000313" key="1">
    <source>
        <dbReference type="EMBL" id="MPQ62564.1"/>
    </source>
</evidence>